<proteinExistence type="predicted"/>
<evidence type="ECO:0000313" key="4">
    <source>
        <dbReference type="Proteomes" id="UP000664369"/>
    </source>
</evidence>
<feature type="region of interest" description="Disordered" evidence="1">
    <location>
        <begin position="60"/>
        <end position="90"/>
    </location>
</feature>
<accession>A0ABS3QMX6</accession>
<sequence length="267" mass="28200">MKRLLHASASLLLLSASLLASPAAHAQISNDLIMSNYNATIGAVTSSAIDNASLNNVLEDNARSSSRRSKVAGRTGAKAGRGSNAGMPRATSANSAALSYNVTPALKEKTLQRYVKQLQTSSPTTAQSVATYFGPGKHDYNTVYQDVVSGYGLRANNPADALAAYLTLGWMIVNNVDDKAVTPAMVQGARAQFGPVLASNPQMTPAVAAQAGEDMKLQLAIVHVGWQGAIKGQNLPAFRQGVATLFKKQYAMDLTAFKLNNNGFTRK</sequence>
<feature type="signal peptide" evidence="2">
    <location>
        <begin position="1"/>
        <end position="26"/>
    </location>
</feature>
<dbReference type="EMBL" id="JAGETZ010000016">
    <property type="protein sequence ID" value="MBO2012293.1"/>
    <property type="molecule type" value="Genomic_DNA"/>
</dbReference>
<dbReference type="Proteomes" id="UP000664369">
    <property type="component" value="Unassembled WGS sequence"/>
</dbReference>
<gene>
    <name evidence="3" type="ORF">J4E00_24720</name>
</gene>
<protein>
    <submittedName>
        <fullName evidence="3">Uncharacterized protein</fullName>
    </submittedName>
</protein>
<keyword evidence="2" id="KW-0732">Signal</keyword>
<organism evidence="3 4">
    <name type="scientific">Hymenobacter negativus</name>
    <dbReference type="NCBI Taxonomy" id="2795026"/>
    <lineage>
        <taxon>Bacteria</taxon>
        <taxon>Pseudomonadati</taxon>
        <taxon>Bacteroidota</taxon>
        <taxon>Cytophagia</taxon>
        <taxon>Cytophagales</taxon>
        <taxon>Hymenobacteraceae</taxon>
        <taxon>Hymenobacter</taxon>
    </lineage>
</organism>
<feature type="chain" id="PRO_5046503054" evidence="2">
    <location>
        <begin position="27"/>
        <end position="267"/>
    </location>
</feature>
<evidence type="ECO:0000256" key="1">
    <source>
        <dbReference type="SAM" id="MobiDB-lite"/>
    </source>
</evidence>
<evidence type="ECO:0000313" key="3">
    <source>
        <dbReference type="EMBL" id="MBO2012293.1"/>
    </source>
</evidence>
<evidence type="ECO:0000256" key="2">
    <source>
        <dbReference type="SAM" id="SignalP"/>
    </source>
</evidence>
<name>A0ABS3QMX6_9BACT</name>
<keyword evidence="4" id="KW-1185">Reference proteome</keyword>
<comment type="caution">
    <text evidence="3">The sequence shown here is derived from an EMBL/GenBank/DDBJ whole genome shotgun (WGS) entry which is preliminary data.</text>
</comment>
<reference evidence="3 4" key="1">
    <citation type="submission" date="2021-03" db="EMBL/GenBank/DDBJ databases">
        <authorList>
            <person name="Kim M.K."/>
        </authorList>
    </citation>
    <scope>NUCLEOTIDE SEQUENCE [LARGE SCALE GENOMIC DNA]</scope>
    <source>
        <strain evidence="3 4">BT442</strain>
    </source>
</reference>
<dbReference type="RefSeq" id="WP_208178061.1">
    <property type="nucleotide sequence ID" value="NZ_JAGETZ010000016.1"/>
</dbReference>